<dbReference type="PANTHER" id="PTHR46233">
    <property type="entry name" value="HYDROXYACYLGLUTATHIONE HYDROLASE GLOC"/>
    <property type="match status" value="1"/>
</dbReference>
<dbReference type="GO" id="GO:0046872">
    <property type="term" value="F:metal ion binding"/>
    <property type="evidence" value="ECO:0007669"/>
    <property type="project" value="UniProtKB-KW"/>
</dbReference>
<gene>
    <name evidence="6" type="ordered locus">Mhar_0173</name>
</gene>
<dbReference type="PATRIC" id="fig|1110509.7.peg.189"/>
<dbReference type="PANTHER" id="PTHR46233:SF3">
    <property type="entry name" value="HYDROXYACYLGLUTATHIONE HYDROLASE GLOC"/>
    <property type="match status" value="1"/>
</dbReference>
<proteinExistence type="predicted"/>
<evidence type="ECO:0000259" key="5">
    <source>
        <dbReference type="SMART" id="SM00849"/>
    </source>
</evidence>
<dbReference type="HOGENOM" id="CLU_030571_5_1_2"/>
<dbReference type="SUPFAM" id="SSF56281">
    <property type="entry name" value="Metallo-hydrolase/oxidoreductase"/>
    <property type="match status" value="1"/>
</dbReference>
<accession>G7WL10</accession>
<dbReference type="STRING" id="1110509.Mhar_0173"/>
<dbReference type="InterPro" id="IPR001279">
    <property type="entry name" value="Metallo-B-lactamas"/>
</dbReference>
<comment type="cofactor">
    <cofactor evidence="1">
        <name>Zn(2+)</name>
        <dbReference type="ChEBI" id="CHEBI:29105"/>
    </cofactor>
</comment>
<evidence type="ECO:0000256" key="4">
    <source>
        <dbReference type="ARBA" id="ARBA00022833"/>
    </source>
</evidence>
<dbReference type="AlphaFoldDB" id="G7WL10"/>
<dbReference type="GO" id="GO:0016787">
    <property type="term" value="F:hydrolase activity"/>
    <property type="evidence" value="ECO:0007669"/>
    <property type="project" value="UniProtKB-KW"/>
</dbReference>
<dbReference type="CDD" id="cd06262">
    <property type="entry name" value="metallo-hydrolase-like_MBL-fold"/>
    <property type="match status" value="1"/>
</dbReference>
<evidence type="ECO:0000313" key="6">
    <source>
        <dbReference type="EMBL" id="AET63564.1"/>
    </source>
</evidence>
<protein>
    <submittedName>
        <fullName evidence="6">Metallo-beta-lactamase domain protein</fullName>
    </submittedName>
</protein>
<dbReference type="KEGG" id="mhi:Mhar_0173"/>
<dbReference type="InterPro" id="IPR036866">
    <property type="entry name" value="RibonucZ/Hydroxyglut_hydro"/>
</dbReference>
<keyword evidence="3" id="KW-0378">Hydrolase</keyword>
<reference evidence="6 7" key="1">
    <citation type="journal article" date="2012" name="PLoS ONE">
        <title>The genome characteristics and predicted function of methyl-group oxidation pathway in the obligate aceticlastic methanogens, Methanosaeta spp.</title>
        <authorList>
            <person name="Zhu J."/>
            <person name="Zheng H."/>
            <person name="Ai G."/>
            <person name="Zhang G."/>
            <person name="Liu D."/>
            <person name="Liu X."/>
            <person name="Dong X."/>
        </authorList>
    </citation>
    <scope>NUCLEOTIDE SEQUENCE [LARGE SCALE GENOMIC DNA]</scope>
    <source>
        <strain evidence="6 7">6Ac</strain>
    </source>
</reference>
<evidence type="ECO:0000313" key="7">
    <source>
        <dbReference type="Proteomes" id="UP000005877"/>
    </source>
</evidence>
<dbReference type="InterPro" id="IPR051453">
    <property type="entry name" value="MBL_Glyoxalase_II"/>
</dbReference>
<dbReference type="Gene3D" id="3.60.15.10">
    <property type="entry name" value="Ribonuclease Z/Hydroxyacylglutathione hydrolase-like"/>
    <property type="match status" value="1"/>
</dbReference>
<organism evidence="6 7">
    <name type="scientific">Methanothrix harundinacea (strain 6Ac)</name>
    <name type="common">Methanosaeta harundinacea</name>
    <dbReference type="NCBI Taxonomy" id="1110509"/>
    <lineage>
        <taxon>Archaea</taxon>
        <taxon>Methanobacteriati</taxon>
        <taxon>Methanobacteriota</taxon>
        <taxon>Stenosarchaea group</taxon>
        <taxon>Methanomicrobia</taxon>
        <taxon>Methanotrichales</taxon>
        <taxon>Methanotrichaceae</taxon>
        <taxon>Methanothrix</taxon>
    </lineage>
</organism>
<name>G7WL10_METH6</name>
<evidence type="ECO:0000256" key="1">
    <source>
        <dbReference type="ARBA" id="ARBA00001947"/>
    </source>
</evidence>
<dbReference type="Pfam" id="PF00753">
    <property type="entry name" value="Lactamase_B"/>
    <property type="match status" value="1"/>
</dbReference>
<dbReference type="EMBL" id="CP003117">
    <property type="protein sequence ID" value="AET63564.1"/>
    <property type="molecule type" value="Genomic_DNA"/>
</dbReference>
<dbReference type="Proteomes" id="UP000005877">
    <property type="component" value="Chromosome"/>
</dbReference>
<keyword evidence="4" id="KW-0862">Zinc</keyword>
<keyword evidence="7" id="KW-1185">Reference proteome</keyword>
<feature type="domain" description="Metallo-beta-lactamase" evidence="5">
    <location>
        <begin position="23"/>
        <end position="200"/>
    </location>
</feature>
<evidence type="ECO:0000256" key="3">
    <source>
        <dbReference type="ARBA" id="ARBA00022801"/>
    </source>
</evidence>
<dbReference type="SMART" id="SM00849">
    <property type="entry name" value="Lactamase_B"/>
    <property type="match status" value="1"/>
</dbReference>
<evidence type="ECO:0000256" key="2">
    <source>
        <dbReference type="ARBA" id="ARBA00022723"/>
    </source>
</evidence>
<keyword evidence="2" id="KW-0479">Metal-binding</keyword>
<sequence length="223" mass="24105">MEPLPGVGVGMVEVHKVSGSPFDGNVYLILDEVPILVDAGMEPESTLRKIKKYIDPQEIEMIVLTHCHHDHSAGVPRLKEATGARVLIHEEEAGSLGDDMATVAYLFGLPAQEIEADGTLKEGDVLDLGEWKLSVLHTPGHSPGGICLYEPKAKVLFSGDTVFPQGNIGRTDLFAGCDADLIRSIERLTALDVEVLYPGHMEVVSGDVGRQIQASLRFARSIL</sequence>